<evidence type="ECO:0000313" key="1">
    <source>
        <dbReference type="EMBL" id="MDN5201107.1"/>
    </source>
</evidence>
<name>A0ABT8KM50_9BACT</name>
<protein>
    <recommendedName>
        <fullName evidence="3">Outer membrane protein beta-barrel domain-containing protein</fullName>
    </recommendedName>
</protein>
<sequence>MKKIIYTILVLCLYAGSSVQVFAQDDDERRWKRRSHGSWHHIALDIGTNNYLLDGKFPDVNNEPFAVRPWGSWYLAIKSVTDTHLGGPFHLLYGADVSWYNFKFENENIIINRTDEGVEFVERTDGLDVRKSKFSSAYLDVSLVPVINFTRHRHHFSDGLKFGVGGYAGYRLLTYSRYVFKEDGDKRDVKDKNNFFMNNIRYGIRSVLGVGSANIFFNYDLNELFADNRGPELNAFSIGLTLHLD</sequence>
<dbReference type="RefSeq" id="WP_346751135.1">
    <property type="nucleotide sequence ID" value="NZ_JAUJEA010000002.1"/>
</dbReference>
<evidence type="ECO:0008006" key="3">
    <source>
        <dbReference type="Google" id="ProtNLM"/>
    </source>
</evidence>
<dbReference type="EMBL" id="JAUJEA010000002">
    <property type="protein sequence ID" value="MDN5201107.1"/>
    <property type="molecule type" value="Genomic_DNA"/>
</dbReference>
<dbReference type="Proteomes" id="UP001172082">
    <property type="component" value="Unassembled WGS sequence"/>
</dbReference>
<proteinExistence type="predicted"/>
<evidence type="ECO:0000313" key="2">
    <source>
        <dbReference type="Proteomes" id="UP001172082"/>
    </source>
</evidence>
<organism evidence="1 2">
    <name type="scientific">Splendidivirga corallicola</name>
    <dbReference type="NCBI Taxonomy" id="3051826"/>
    <lineage>
        <taxon>Bacteria</taxon>
        <taxon>Pseudomonadati</taxon>
        <taxon>Bacteroidota</taxon>
        <taxon>Cytophagia</taxon>
        <taxon>Cytophagales</taxon>
        <taxon>Splendidivirgaceae</taxon>
        <taxon>Splendidivirga</taxon>
    </lineage>
</organism>
<comment type="caution">
    <text evidence="1">The sequence shown here is derived from an EMBL/GenBank/DDBJ whole genome shotgun (WGS) entry which is preliminary data.</text>
</comment>
<reference evidence="1" key="1">
    <citation type="submission" date="2023-06" db="EMBL/GenBank/DDBJ databases">
        <title>Genomic of Parafulvivirga corallium.</title>
        <authorList>
            <person name="Wang G."/>
        </authorList>
    </citation>
    <scope>NUCLEOTIDE SEQUENCE</scope>
    <source>
        <strain evidence="1">BMA10</strain>
    </source>
</reference>
<gene>
    <name evidence="1" type="ORF">QQ008_07035</name>
</gene>
<accession>A0ABT8KM50</accession>
<keyword evidence="2" id="KW-1185">Reference proteome</keyword>